<dbReference type="InterPro" id="IPR029066">
    <property type="entry name" value="PLP-binding_barrel"/>
</dbReference>
<evidence type="ECO:0000256" key="4">
    <source>
        <dbReference type="RuleBase" id="RU004514"/>
    </source>
</evidence>
<organism evidence="6">
    <name type="scientific">Magnetococcus massalia (strain MO-1)</name>
    <dbReference type="NCBI Taxonomy" id="451514"/>
    <lineage>
        <taxon>Bacteria</taxon>
        <taxon>Pseudomonadati</taxon>
        <taxon>Pseudomonadota</taxon>
        <taxon>Magnetococcia</taxon>
        <taxon>Magnetococcales</taxon>
        <taxon>Magnetococcaceae</taxon>
        <taxon>Magnetococcus</taxon>
    </lineage>
</organism>
<dbReference type="CDD" id="cd00635">
    <property type="entry name" value="PLPDE_III_YBL036c_like"/>
    <property type="match status" value="1"/>
</dbReference>
<reference evidence="6" key="1">
    <citation type="submission" date="2015-04" db="EMBL/GenBank/DDBJ databases">
        <authorList>
            <person name="Syromyatnikov M.Y."/>
            <person name="Popov V.N."/>
        </authorList>
    </citation>
    <scope>NUCLEOTIDE SEQUENCE</scope>
    <source>
        <strain evidence="6">MO-1</strain>
    </source>
</reference>
<dbReference type="PANTHER" id="PTHR10146:SF14">
    <property type="entry name" value="PYRIDOXAL PHOSPHATE HOMEOSTASIS PROTEIN"/>
    <property type="match status" value="1"/>
</dbReference>
<dbReference type="HAMAP" id="MF_02087">
    <property type="entry name" value="PLP_homeostasis"/>
    <property type="match status" value="1"/>
</dbReference>
<dbReference type="FunFam" id="3.20.20.10:FF:000018">
    <property type="entry name" value="Pyridoxal phosphate homeostasis protein"/>
    <property type="match status" value="1"/>
</dbReference>
<dbReference type="Pfam" id="PF01168">
    <property type="entry name" value="Ala_racemase_N"/>
    <property type="match status" value="1"/>
</dbReference>
<keyword evidence="1 2" id="KW-0663">Pyridoxal phosphate</keyword>
<protein>
    <recommendedName>
        <fullName evidence="2">Pyridoxal phosphate homeostasis protein</fullName>
        <shortName evidence="2">PLP homeostasis protein</shortName>
    </recommendedName>
</protein>
<dbReference type="PANTHER" id="PTHR10146">
    <property type="entry name" value="PROLINE SYNTHETASE CO-TRANSCRIBED BACTERIAL HOMOLOG PROTEIN"/>
    <property type="match status" value="1"/>
</dbReference>
<evidence type="ECO:0000313" key="6">
    <source>
        <dbReference type="EMBL" id="CRH07640.1"/>
    </source>
</evidence>
<dbReference type="SUPFAM" id="SSF51419">
    <property type="entry name" value="PLP-binding barrel"/>
    <property type="match status" value="1"/>
</dbReference>
<feature type="domain" description="Alanine racemase N-terminal" evidence="5">
    <location>
        <begin position="9"/>
        <end position="233"/>
    </location>
</feature>
<evidence type="ECO:0000256" key="2">
    <source>
        <dbReference type="HAMAP-Rule" id="MF_02087"/>
    </source>
</evidence>
<feature type="modified residue" description="N6-(pyridoxal phosphate)lysine" evidence="2 3">
    <location>
        <position position="37"/>
    </location>
</feature>
<name>A0A1S7LL95_MAGMO</name>
<dbReference type="PIRSF" id="PIRSF004848">
    <property type="entry name" value="YBL036c_PLPDEIII"/>
    <property type="match status" value="1"/>
</dbReference>
<evidence type="ECO:0000256" key="1">
    <source>
        <dbReference type="ARBA" id="ARBA00022898"/>
    </source>
</evidence>
<comment type="cofactor">
    <cofactor evidence="3">
        <name>pyridoxal 5'-phosphate</name>
        <dbReference type="ChEBI" id="CHEBI:597326"/>
    </cofactor>
</comment>
<dbReference type="GO" id="GO:0030170">
    <property type="term" value="F:pyridoxal phosphate binding"/>
    <property type="evidence" value="ECO:0007669"/>
    <property type="project" value="UniProtKB-UniRule"/>
</dbReference>
<dbReference type="InterPro" id="IPR011078">
    <property type="entry name" value="PyrdxlP_homeostasis"/>
</dbReference>
<dbReference type="AlphaFoldDB" id="A0A1S7LL95"/>
<comment type="similarity">
    <text evidence="2 4">Belongs to the pyridoxal phosphate-binding protein YggS/PROSC family.</text>
</comment>
<dbReference type="NCBIfam" id="TIGR00044">
    <property type="entry name" value="YggS family pyridoxal phosphate-dependent enzyme"/>
    <property type="match status" value="1"/>
</dbReference>
<evidence type="ECO:0000256" key="3">
    <source>
        <dbReference type="PIRSR" id="PIRSR004848-1"/>
    </source>
</evidence>
<proteinExistence type="inferred from homology"/>
<sequence length="235" mass="25529">MSAPIVENLARIQTRLEAACERAGRAADEVALIAVSKRKPAEDVLSALQAGQLLFGENRVQEAREKIPTVGQPDGKVPQWHLIGSLQKNKVKYLPGLVQMVQTIDSVELAQALGQRMVAADGVMPILVQVNVGGEEQKNGLAPDDLEEVVSAIAEVEGVELQGLMTVPPIAEDPEKVRPYFRALRLLSEHITRMRLPGVTMRHLSMGMSHDFEVAIEEGATMVRVGSALFGPRDT</sequence>
<gene>
    <name evidence="6" type="ORF">MAGMO_3504</name>
</gene>
<dbReference type="Gene3D" id="3.20.20.10">
    <property type="entry name" value="Alanine racemase"/>
    <property type="match status" value="1"/>
</dbReference>
<accession>A0A1S7LL95</accession>
<evidence type="ECO:0000259" key="5">
    <source>
        <dbReference type="Pfam" id="PF01168"/>
    </source>
</evidence>
<dbReference type="EMBL" id="LO017727">
    <property type="protein sequence ID" value="CRH07640.1"/>
    <property type="molecule type" value="Genomic_DNA"/>
</dbReference>
<dbReference type="InterPro" id="IPR001608">
    <property type="entry name" value="Ala_racemase_N"/>
</dbReference>
<comment type="function">
    <text evidence="2">Pyridoxal 5'-phosphate (PLP)-binding protein, which is involved in PLP homeostasis.</text>
</comment>